<keyword evidence="2" id="KW-1185">Reference proteome</keyword>
<dbReference type="EMBL" id="BPLR01000336">
    <property type="protein sequence ID" value="GIY94000.1"/>
    <property type="molecule type" value="Genomic_DNA"/>
</dbReference>
<accession>A0AAV4XG38</accession>
<proteinExistence type="predicted"/>
<organism evidence="1 2">
    <name type="scientific">Caerostris extrusa</name>
    <name type="common">Bark spider</name>
    <name type="synonym">Caerostris bankana</name>
    <dbReference type="NCBI Taxonomy" id="172846"/>
    <lineage>
        <taxon>Eukaryota</taxon>
        <taxon>Metazoa</taxon>
        <taxon>Ecdysozoa</taxon>
        <taxon>Arthropoda</taxon>
        <taxon>Chelicerata</taxon>
        <taxon>Arachnida</taxon>
        <taxon>Araneae</taxon>
        <taxon>Araneomorphae</taxon>
        <taxon>Entelegynae</taxon>
        <taxon>Araneoidea</taxon>
        <taxon>Araneidae</taxon>
        <taxon>Caerostris</taxon>
    </lineage>
</organism>
<evidence type="ECO:0000313" key="1">
    <source>
        <dbReference type="EMBL" id="GIY94000.1"/>
    </source>
</evidence>
<name>A0AAV4XG38_CAEEX</name>
<comment type="caution">
    <text evidence="1">The sequence shown here is derived from an EMBL/GenBank/DDBJ whole genome shotgun (WGS) entry which is preliminary data.</text>
</comment>
<gene>
    <name evidence="1" type="ORF">CEXT_172671</name>
</gene>
<dbReference type="Proteomes" id="UP001054945">
    <property type="component" value="Unassembled WGS sequence"/>
</dbReference>
<evidence type="ECO:0000313" key="2">
    <source>
        <dbReference type="Proteomes" id="UP001054945"/>
    </source>
</evidence>
<reference evidence="1 2" key="1">
    <citation type="submission" date="2021-06" db="EMBL/GenBank/DDBJ databases">
        <title>Caerostris extrusa draft genome.</title>
        <authorList>
            <person name="Kono N."/>
            <person name="Arakawa K."/>
        </authorList>
    </citation>
    <scope>NUCLEOTIDE SEQUENCE [LARGE SCALE GENOMIC DNA]</scope>
</reference>
<sequence length="118" mass="13032">MGLSINSPSISLEKWLYDNVPHFVFSVHEKNALTVSGEDSMPGEVRLVADEDDRLGVHVVPLVDESQNVLGHLEAPLRSDRVHHQVGVGGVHVGEVLSLQTTIKKMLLFRCETLVEIL</sequence>
<protein>
    <submittedName>
        <fullName evidence="1">Uncharacterized protein</fullName>
    </submittedName>
</protein>
<dbReference type="AlphaFoldDB" id="A0AAV4XG38"/>